<dbReference type="EMBL" id="VSRR010000011">
    <property type="protein sequence ID" value="MPC07882.1"/>
    <property type="molecule type" value="Genomic_DNA"/>
</dbReference>
<sequence length="85" mass="9712">MNKEKRKIEAQEHDLAEIAHPRYPFHQWAKGDGHSSLRNPVMQPLSLLSMTDLVCRIVWALYARHGYGATHTGSTFTLVLLLNWG</sequence>
<name>A0A5B7CE42_PORTR</name>
<proteinExistence type="predicted"/>
<comment type="caution">
    <text evidence="1">The sequence shown here is derived from an EMBL/GenBank/DDBJ whole genome shotgun (WGS) entry which is preliminary data.</text>
</comment>
<organism evidence="1 2">
    <name type="scientific">Portunus trituberculatus</name>
    <name type="common">Swimming crab</name>
    <name type="synonym">Neptunus trituberculatus</name>
    <dbReference type="NCBI Taxonomy" id="210409"/>
    <lineage>
        <taxon>Eukaryota</taxon>
        <taxon>Metazoa</taxon>
        <taxon>Ecdysozoa</taxon>
        <taxon>Arthropoda</taxon>
        <taxon>Crustacea</taxon>
        <taxon>Multicrustacea</taxon>
        <taxon>Malacostraca</taxon>
        <taxon>Eumalacostraca</taxon>
        <taxon>Eucarida</taxon>
        <taxon>Decapoda</taxon>
        <taxon>Pleocyemata</taxon>
        <taxon>Brachyura</taxon>
        <taxon>Eubrachyura</taxon>
        <taxon>Portunoidea</taxon>
        <taxon>Portunidae</taxon>
        <taxon>Portuninae</taxon>
        <taxon>Portunus</taxon>
    </lineage>
</organism>
<keyword evidence="2" id="KW-1185">Reference proteome</keyword>
<accession>A0A5B7CE42</accession>
<gene>
    <name evidence="1" type="ORF">E2C01_000449</name>
</gene>
<evidence type="ECO:0000313" key="1">
    <source>
        <dbReference type="EMBL" id="MPC07882.1"/>
    </source>
</evidence>
<protein>
    <submittedName>
        <fullName evidence="1">Uncharacterized protein</fullName>
    </submittedName>
</protein>
<dbReference type="AlphaFoldDB" id="A0A5B7CE42"/>
<evidence type="ECO:0000313" key="2">
    <source>
        <dbReference type="Proteomes" id="UP000324222"/>
    </source>
</evidence>
<dbReference type="Proteomes" id="UP000324222">
    <property type="component" value="Unassembled WGS sequence"/>
</dbReference>
<reference evidence="1 2" key="1">
    <citation type="submission" date="2019-05" db="EMBL/GenBank/DDBJ databases">
        <title>Another draft genome of Portunus trituberculatus and its Hox gene families provides insights of decapod evolution.</title>
        <authorList>
            <person name="Jeong J.-H."/>
            <person name="Song I."/>
            <person name="Kim S."/>
            <person name="Choi T."/>
            <person name="Kim D."/>
            <person name="Ryu S."/>
            <person name="Kim W."/>
        </authorList>
    </citation>
    <scope>NUCLEOTIDE SEQUENCE [LARGE SCALE GENOMIC DNA]</scope>
    <source>
        <tissue evidence="1">Muscle</tissue>
    </source>
</reference>